<sequence>MAAGKGSQYFDSDEYPVEGGDNKNGGTEKRRGVSNGLSDLWSGFLVKTHKAINGGKSNHAAKARTAIPMQQQYRQYQQQQQQQQPTPLPRVLENGGPGQLIRGMIPTYGSAHSIQTHMSGSLPPTGPLQIPPDPYSQRQLPSIPGAGYMGQTYVQGAAAPMVGGQLMPPPQQQQSSQQQSYLAYQPQPLQQQQQTPQQMITAPASQPYYYQPGTGLVSIPQSIPPSPPSSYQHQQQQQQIPVQYAAQSYQSATPGGVSNVTCPSQPVSVVSASHLHQLPPPELQQSDRLSYPPASFPPLLPPHVVVDASSSISITNAKPTTPEIGSIFLPGDISRPLLGQGLFKIVPDAEDEEEAKLAMAAAAAAAATEPDLIVQQQQPLPLDLNLGGDFLDAVISGGNQDRQLQSVLSPLAASSSYASSSSAAAITVNCNSTMTVLNDLPSFRNSKSTYPGQGTSTKSAVRTEGAVTNSEVHEHRREIGYHDRLAGQKDRPNNDSRFLIGNEEVFNDKQELSEGEAGTRTERLGHGRDEEEPGVVI</sequence>
<name>A0A9P6PTM8_9FUNG</name>
<gene>
    <name evidence="2" type="ORF">BG011_007365</name>
</gene>
<evidence type="ECO:0000313" key="3">
    <source>
        <dbReference type="Proteomes" id="UP000726737"/>
    </source>
</evidence>
<protein>
    <submittedName>
        <fullName evidence="2">Uncharacterized protein</fullName>
    </submittedName>
</protein>
<feature type="region of interest" description="Disordered" evidence="1">
    <location>
        <begin position="161"/>
        <end position="182"/>
    </location>
</feature>
<comment type="caution">
    <text evidence="2">The sequence shown here is derived from an EMBL/GenBank/DDBJ whole genome shotgun (WGS) entry which is preliminary data.</text>
</comment>
<feature type="compositionally biased region" description="Basic and acidic residues" evidence="1">
    <location>
        <begin position="506"/>
        <end position="529"/>
    </location>
</feature>
<feature type="compositionally biased region" description="Low complexity" evidence="1">
    <location>
        <begin position="229"/>
        <end position="240"/>
    </location>
</feature>
<accession>A0A9P6PTM8</accession>
<feature type="region of interest" description="Disordered" evidence="1">
    <location>
        <begin position="442"/>
        <end position="474"/>
    </location>
</feature>
<feature type="region of interest" description="Disordered" evidence="1">
    <location>
        <begin position="1"/>
        <end position="35"/>
    </location>
</feature>
<feature type="region of interest" description="Disordered" evidence="1">
    <location>
        <begin position="505"/>
        <end position="537"/>
    </location>
</feature>
<dbReference type="Proteomes" id="UP000726737">
    <property type="component" value="Unassembled WGS sequence"/>
</dbReference>
<keyword evidence="3" id="KW-1185">Reference proteome</keyword>
<organism evidence="2 3">
    <name type="scientific">Mortierella polycephala</name>
    <dbReference type="NCBI Taxonomy" id="41804"/>
    <lineage>
        <taxon>Eukaryota</taxon>
        <taxon>Fungi</taxon>
        <taxon>Fungi incertae sedis</taxon>
        <taxon>Mucoromycota</taxon>
        <taxon>Mortierellomycotina</taxon>
        <taxon>Mortierellomycetes</taxon>
        <taxon>Mortierellales</taxon>
        <taxon>Mortierellaceae</taxon>
        <taxon>Mortierella</taxon>
    </lineage>
</organism>
<feature type="non-terminal residue" evidence="2">
    <location>
        <position position="537"/>
    </location>
</feature>
<dbReference type="EMBL" id="JAAAJA010000565">
    <property type="protein sequence ID" value="KAG0251792.1"/>
    <property type="molecule type" value="Genomic_DNA"/>
</dbReference>
<evidence type="ECO:0000256" key="1">
    <source>
        <dbReference type="SAM" id="MobiDB-lite"/>
    </source>
</evidence>
<feature type="compositionally biased region" description="Low complexity" evidence="1">
    <location>
        <begin position="172"/>
        <end position="182"/>
    </location>
</feature>
<proteinExistence type="predicted"/>
<feature type="compositionally biased region" description="Polar residues" evidence="1">
    <location>
        <begin position="443"/>
        <end position="470"/>
    </location>
</feature>
<evidence type="ECO:0000313" key="2">
    <source>
        <dbReference type="EMBL" id="KAG0251792.1"/>
    </source>
</evidence>
<reference evidence="2" key="1">
    <citation type="journal article" date="2020" name="Fungal Divers.">
        <title>Resolving the Mortierellaceae phylogeny through synthesis of multi-gene phylogenetics and phylogenomics.</title>
        <authorList>
            <person name="Vandepol N."/>
            <person name="Liber J."/>
            <person name="Desiro A."/>
            <person name="Na H."/>
            <person name="Kennedy M."/>
            <person name="Barry K."/>
            <person name="Grigoriev I.V."/>
            <person name="Miller A.N."/>
            <person name="O'Donnell K."/>
            <person name="Stajich J.E."/>
            <person name="Bonito G."/>
        </authorList>
    </citation>
    <scope>NUCLEOTIDE SEQUENCE</scope>
    <source>
        <strain evidence="2">KOD948</strain>
    </source>
</reference>
<feature type="region of interest" description="Disordered" evidence="1">
    <location>
        <begin position="215"/>
        <end position="240"/>
    </location>
</feature>
<dbReference type="AlphaFoldDB" id="A0A9P6PTM8"/>
<dbReference type="OrthoDB" id="2448580at2759"/>